<dbReference type="SUPFAM" id="SSF69065">
    <property type="entry name" value="RNase III domain-like"/>
    <property type="match status" value="2"/>
</dbReference>
<keyword evidence="15" id="KW-1185">Reference proteome</keyword>
<dbReference type="Pfam" id="PF00270">
    <property type="entry name" value="DEAD"/>
    <property type="match status" value="1"/>
</dbReference>
<evidence type="ECO:0000256" key="3">
    <source>
        <dbReference type="ARBA" id="ARBA00022741"/>
    </source>
</evidence>
<gene>
    <name evidence="14" type="ORF">VTJ49DRAFT_6722</name>
</gene>
<dbReference type="InterPro" id="IPR001650">
    <property type="entry name" value="Helicase_C-like"/>
</dbReference>
<dbReference type="InterPro" id="IPR027417">
    <property type="entry name" value="P-loop_NTPase"/>
</dbReference>
<dbReference type="Proteomes" id="UP001583172">
    <property type="component" value="Unassembled WGS sequence"/>
</dbReference>
<feature type="domain" description="RNase III" evidence="10">
    <location>
        <begin position="973"/>
        <end position="1128"/>
    </location>
</feature>
<feature type="domain" description="Helicase ATP-binding" evidence="11">
    <location>
        <begin position="69"/>
        <end position="249"/>
    </location>
</feature>
<evidence type="ECO:0000256" key="6">
    <source>
        <dbReference type="ARBA" id="ARBA00022840"/>
    </source>
</evidence>
<keyword evidence="4" id="KW-0378">Hydrolase</keyword>
<dbReference type="PROSITE" id="PS50142">
    <property type="entry name" value="RNASE_3_2"/>
    <property type="match status" value="2"/>
</dbReference>
<evidence type="ECO:0008006" key="16">
    <source>
        <dbReference type="Google" id="ProtNLM"/>
    </source>
</evidence>
<feature type="compositionally biased region" description="Low complexity" evidence="9">
    <location>
        <begin position="1"/>
        <end position="11"/>
    </location>
</feature>
<dbReference type="CDD" id="cd00593">
    <property type="entry name" value="RIBOc"/>
    <property type="match status" value="2"/>
</dbReference>
<dbReference type="SUPFAM" id="SSF54768">
    <property type="entry name" value="dsRNA-binding domain-like"/>
    <property type="match status" value="1"/>
</dbReference>
<dbReference type="SMART" id="SM00535">
    <property type="entry name" value="RIBOc"/>
    <property type="match status" value="2"/>
</dbReference>
<evidence type="ECO:0000256" key="4">
    <source>
        <dbReference type="ARBA" id="ARBA00022801"/>
    </source>
</evidence>
<comment type="similarity">
    <text evidence="8">Belongs to the helicase family. Dicer subfamily.</text>
</comment>
<dbReference type="SMART" id="SM00490">
    <property type="entry name" value="HELICc"/>
    <property type="match status" value="1"/>
</dbReference>
<evidence type="ECO:0000256" key="9">
    <source>
        <dbReference type="SAM" id="MobiDB-lite"/>
    </source>
</evidence>
<dbReference type="SUPFAM" id="SSF52540">
    <property type="entry name" value="P-loop containing nucleoside triphosphate hydrolases"/>
    <property type="match status" value="1"/>
</dbReference>
<evidence type="ECO:0000313" key="14">
    <source>
        <dbReference type="EMBL" id="KAL1841683.1"/>
    </source>
</evidence>
<dbReference type="InterPro" id="IPR036389">
    <property type="entry name" value="RNase_III_sf"/>
</dbReference>
<evidence type="ECO:0000259" key="11">
    <source>
        <dbReference type="PROSITE" id="PS51192"/>
    </source>
</evidence>
<feature type="compositionally biased region" description="Polar residues" evidence="9">
    <location>
        <begin position="37"/>
        <end position="53"/>
    </location>
</feature>
<evidence type="ECO:0000256" key="7">
    <source>
        <dbReference type="ARBA" id="ARBA00023118"/>
    </source>
</evidence>
<feature type="domain" description="Helicase C-terminal" evidence="12">
    <location>
        <begin position="418"/>
        <end position="594"/>
    </location>
</feature>
<protein>
    <recommendedName>
        <fullName evidence="16">Dicer-like protein 2</fullName>
    </recommendedName>
</protein>
<dbReference type="Pfam" id="PF00271">
    <property type="entry name" value="Helicase_C"/>
    <property type="match status" value="1"/>
</dbReference>
<proteinExistence type="inferred from homology"/>
<evidence type="ECO:0000259" key="12">
    <source>
        <dbReference type="PROSITE" id="PS51194"/>
    </source>
</evidence>
<sequence>MEPDCSTSSSSESDDGLLSEAAMLAAVNGTDEADFDSQPSPRSDSPAQDEQPTVVTLAARAYQLEMLEKSFKENIIVALGKMDTGSGKTQVAILRIQAEIERSDKIAWFLAPTVALAQQQFEVIRAQTQSVRSRLIVGSDNVEAWSSKPGVWDAVLLNIRIVVSTYQILFDAVSHALVPLESLCLIVVDEAHNCGGKKSRNAVARLMREHYAPRKEKGLYVPHILGLTASPLMKSNLAGLEELERTLDAVIRTPSKHRDELLAQVNRPEMKTVPYAAPADDDDNDNDIDLSTLPALENLWRLCVKLDIRQDPYIRYLLERTGPKRREKLQKAIMKRKTYCMRSLTSLGRRTQEMYLKLGPWAAEYYLYEVISDFTKPVDGEQQPGDSLQEQERRYLADIFQRIGAKPPPTVPTDLSPKVQALLDVLESHEGDPIGIIFVKERATVAVLSHILANHPKTSHRYRVGSMVGTSKMPGKRRDFLDLAQKDYLLSLGAFRAKKTNLVVATSVLEEGIDVPACNLVICFDEPDNLKAFIQRRGRARMSESELYLLVKSVPNPVSRDWQALEAAMKRKYEDEMRQNPLLEQLETAVADPSELNDYPILRDPDTGAQITLHDAKPHLEHFCATLRSRKFVDWNPYYVLHTLDGEPIVDARQPGLRRATVHLPVSLPPELRKFQGLHAWLSEAAACRDAAFQAYEALYKAGLVNKHLLPVTEDDLIPEGERVGKREGMAMVRGEMEPWGVVARAWKEGKGRYRRRMRVESPNGEEKVVMDVVMPVPVPYMAPLELHWDHGPPWRVEMDIDMCQNVGGEETNGDFVGHDQSIALLELAFGHRRRLETDKQYPVSFVLADGEVNNLTIEGAPVTAELLNKLATTHLVRDVTNSGQPYFPVSYLPTKPAAELVGKAADEEFENRPENTPYVVVKKWPKAIPLFHPAVKQQQPVASTKPYPRIVPAEQLRVDNVPAVYSRVGFLIPAITHALGIHLVARDLLETRLQDTGITDLSLVVSAITARAAREWTDYERLEFLGDSILKFCTTVNICAKHLKYPEGILSPLKDKLVSNSRLSRAAISSGLDHYIIHQQFQLRKWRPTYIQTLLSQPPSQSRRLLSTKTLADVIESLIGASYLSRGASGALACMALFLPSFTWQSVEKCRSLLFADAPEDEALPKTMVPLEPLLGHTFARKALLVEAFTHGSCSGPGVRASLDRLEFLGDAVLDYVVVNKLFAYSDPAPLEPQTLHLLRTALVNADILGFLVMEWCATVEGAEVDVAAAESSGSGNSDDDDDDDDDGKEDADVTIRRTETKLPLWSFLRHASPDMGLVQRATAQRHAAMRGEILEALWRGGRYPWTLLARLQAHKFYSDVFESVLGAVWVDCAAMVGEEEEGGERAAVKACEQLVERIGILPLMRRLVRDKVELLHPKEELGRLACGERVDYEVVAVGEVGEEDGETTFSCKVLVGGECLGTAEGAWSRLEARTKAAEVACEVLRARKAAKVNGEVGEV</sequence>
<evidence type="ECO:0000256" key="8">
    <source>
        <dbReference type="PROSITE-ProRule" id="PRU00657"/>
    </source>
</evidence>
<evidence type="ECO:0000259" key="10">
    <source>
        <dbReference type="PROSITE" id="PS50142"/>
    </source>
</evidence>
<feature type="domain" description="Dicer dsRNA-binding fold" evidence="13">
    <location>
        <begin position="616"/>
        <end position="719"/>
    </location>
</feature>
<dbReference type="Gene3D" id="1.10.1520.10">
    <property type="entry name" value="Ribonuclease III domain"/>
    <property type="match status" value="2"/>
</dbReference>
<comment type="caution">
    <text evidence="14">The sequence shown here is derived from an EMBL/GenBank/DDBJ whole genome shotgun (WGS) entry which is preliminary data.</text>
</comment>
<dbReference type="PROSITE" id="PS00517">
    <property type="entry name" value="RNASE_3_1"/>
    <property type="match status" value="2"/>
</dbReference>
<dbReference type="CDD" id="cd18802">
    <property type="entry name" value="SF2_C_dicer"/>
    <property type="match status" value="1"/>
</dbReference>
<keyword evidence="7" id="KW-0051">Antiviral defense</keyword>
<feature type="compositionally biased region" description="Acidic residues" evidence="9">
    <location>
        <begin position="1279"/>
        <end position="1291"/>
    </location>
</feature>
<dbReference type="Gene3D" id="3.40.50.300">
    <property type="entry name" value="P-loop containing nucleotide triphosphate hydrolases"/>
    <property type="match status" value="2"/>
</dbReference>
<evidence type="ECO:0000313" key="15">
    <source>
        <dbReference type="Proteomes" id="UP001583172"/>
    </source>
</evidence>
<feature type="region of interest" description="Disordered" evidence="9">
    <location>
        <begin position="1"/>
        <end position="53"/>
    </location>
</feature>
<evidence type="ECO:0000256" key="5">
    <source>
        <dbReference type="ARBA" id="ARBA00022806"/>
    </source>
</evidence>
<reference evidence="14 15" key="1">
    <citation type="journal article" date="2024" name="Commun. Biol.">
        <title>Comparative genomic analysis of thermophilic fungi reveals convergent evolutionary adaptations and gene losses.</title>
        <authorList>
            <person name="Steindorff A.S."/>
            <person name="Aguilar-Pontes M.V."/>
            <person name="Robinson A.J."/>
            <person name="Andreopoulos B."/>
            <person name="LaButti K."/>
            <person name="Kuo A."/>
            <person name="Mondo S."/>
            <person name="Riley R."/>
            <person name="Otillar R."/>
            <person name="Haridas S."/>
            <person name="Lipzen A."/>
            <person name="Grimwood J."/>
            <person name="Schmutz J."/>
            <person name="Clum A."/>
            <person name="Reid I.D."/>
            <person name="Moisan M.C."/>
            <person name="Butler G."/>
            <person name="Nguyen T.T.M."/>
            <person name="Dewar K."/>
            <person name="Conant G."/>
            <person name="Drula E."/>
            <person name="Henrissat B."/>
            <person name="Hansel C."/>
            <person name="Singer S."/>
            <person name="Hutchinson M.I."/>
            <person name="de Vries R.P."/>
            <person name="Natvig D.O."/>
            <person name="Powell A.J."/>
            <person name="Tsang A."/>
            <person name="Grigoriev I.V."/>
        </authorList>
    </citation>
    <scope>NUCLEOTIDE SEQUENCE [LARGE SCALE GENOMIC DNA]</scope>
    <source>
        <strain evidence="14 15">CBS 620.91</strain>
    </source>
</reference>
<dbReference type="Pfam" id="PF03368">
    <property type="entry name" value="Dicer_dimer"/>
    <property type="match status" value="1"/>
</dbReference>
<dbReference type="Gene3D" id="3.30.160.380">
    <property type="entry name" value="Dicer dimerisation domain"/>
    <property type="match status" value="1"/>
</dbReference>
<accession>A0ABR3VJZ6</accession>
<keyword evidence="5" id="KW-0347">Helicase</keyword>
<keyword evidence="2" id="KW-0677">Repeat</keyword>
<dbReference type="PROSITE" id="PS51327">
    <property type="entry name" value="DICER_DSRBF"/>
    <property type="match status" value="1"/>
</dbReference>
<keyword evidence="1" id="KW-0930">Antiviral protein</keyword>
<dbReference type="Pfam" id="PF00636">
    <property type="entry name" value="Ribonuclease_3"/>
    <property type="match status" value="2"/>
</dbReference>
<evidence type="ECO:0000259" key="13">
    <source>
        <dbReference type="PROSITE" id="PS51327"/>
    </source>
</evidence>
<name>A0ABR3VJZ6_HUMIN</name>
<organism evidence="14 15">
    <name type="scientific">Humicola insolens</name>
    <name type="common">Soft-rot fungus</name>
    <dbReference type="NCBI Taxonomy" id="85995"/>
    <lineage>
        <taxon>Eukaryota</taxon>
        <taxon>Fungi</taxon>
        <taxon>Dikarya</taxon>
        <taxon>Ascomycota</taxon>
        <taxon>Pezizomycotina</taxon>
        <taxon>Sordariomycetes</taxon>
        <taxon>Sordariomycetidae</taxon>
        <taxon>Sordariales</taxon>
        <taxon>Chaetomiaceae</taxon>
        <taxon>Mycothermus</taxon>
    </lineage>
</organism>
<dbReference type="InterPro" id="IPR014001">
    <property type="entry name" value="Helicase_ATP-bd"/>
</dbReference>
<dbReference type="PANTHER" id="PTHR14950:SF37">
    <property type="entry name" value="ENDORIBONUCLEASE DICER"/>
    <property type="match status" value="1"/>
</dbReference>
<dbReference type="InterPro" id="IPR005034">
    <property type="entry name" value="Dicer_dimerisation"/>
</dbReference>
<feature type="domain" description="RNase III" evidence="10">
    <location>
        <begin position="1169"/>
        <end position="1224"/>
    </location>
</feature>
<dbReference type="InterPro" id="IPR011545">
    <property type="entry name" value="DEAD/DEAH_box_helicase_dom"/>
</dbReference>
<keyword evidence="8" id="KW-0694">RNA-binding</keyword>
<dbReference type="InterPro" id="IPR000999">
    <property type="entry name" value="RNase_III_dom"/>
</dbReference>
<keyword evidence="3" id="KW-0547">Nucleotide-binding</keyword>
<dbReference type="EMBL" id="JAZGSY010000067">
    <property type="protein sequence ID" value="KAL1841683.1"/>
    <property type="molecule type" value="Genomic_DNA"/>
</dbReference>
<keyword evidence="6" id="KW-0067">ATP-binding</keyword>
<dbReference type="SMART" id="SM00487">
    <property type="entry name" value="DEXDc"/>
    <property type="match status" value="1"/>
</dbReference>
<evidence type="ECO:0000256" key="1">
    <source>
        <dbReference type="ARBA" id="ARBA00022721"/>
    </source>
</evidence>
<evidence type="ECO:0000256" key="2">
    <source>
        <dbReference type="ARBA" id="ARBA00022737"/>
    </source>
</evidence>
<dbReference type="InterPro" id="IPR038248">
    <property type="entry name" value="Dicer_dimer_sf"/>
</dbReference>
<dbReference type="PROSITE" id="PS51192">
    <property type="entry name" value="HELICASE_ATP_BIND_1"/>
    <property type="match status" value="1"/>
</dbReference>
<feature type="region of interest" description="Disordered" evidence="9">
    <location>
        <begin position="1270"/>
        <end position="1295"/>
    </location>
</feature>
<dbReference type="PROSITE" id="PS51194">
    <property type="entry name" value="HELICASE_CTER"/>
    <property type="match status" value="1"/>
</dbReference>
<dbReference type="PANTHER" id="PTHR14950">
    <property type="entry name" value="DICER-RELATED"/>
    <property type="match status" value="1"/>
</dbReference>